<dbReference type="Pfam" id="PF13360">
    <property type="entry name" value="PQQ_2"/>
    <property type="match status" value="1"/>
</dbReference>
<dbReference type="Proteomes" id="UP000269412">
    <property type="component" value="Unassembled WGS sequence"/>
</dbReference>
<protein>
    <submittedName>
        <fullName evidence="3">Putative pyrroloquinoline-quinone binding quinoprotein</fullName>
    </submittedName>
</protein>
<proteinExistence type="predicted"/>
<dbReference type="InterPro" id="IPR002372">
    <property type="entry name" value="PQQ_rpt_dom"/>
</dbReference>
<dbReference type="EMBL" id="RBIQ01000007">
    <property type="protein sequence ID" value="RKR15409.1"/>
    <property type="molecule type" value="Genomic_DNA"/>
</dbReference>
<dbReference type="SMART" id="SM00564">
    <property type="entry name" value="PQQ"/>
    <property type="match status" value="4"/>
</dbReference>
<feature type="chain" id="PRO_5019739863" evidence="1">
    <location>
        <begin position="27"/>
        <end position="398"/>
    </location>
</feature>
<dbReference type="AlphaFoldDB" id="A0A495EFF2"/>
<feature type="signal peptide" evidence="1">
    <location>
        <begin position="1"/>
        <end position="26"/>
    </location>
</feature>
<feature type="domain" description="Pyrrolo-quinoline quinone repeat" evidence="2">
    <location>
        <begin position="215"/>
        <end position="333"/>
    </location>
</feature>
<dbReference type="PANTHER" id="PTHR34512:SF30">
    <property type="entry name" value="OUTER MEMBRANE PROTEIN ASSEMBLY FACTOR BAMB"/>
    <property type="match status" value="1"/>
</dbReference>
<evidence type="ECO:0000313" key="3">
    <source>
        <dbReference type="EMBL" id="RKR15409.1"/>
    </source>
</evidence>
<accession>A0A495EFF2</accession>
<organism evidence="3 4">
    <name type="scientific">Maribacter vaceletii</name>
    <dbReference type="NCBI Taxonomy" id="1206816"/>
    <lineage>
        <taxon>Bacteria</taxon>
        <taxon>Pseudomonadati</taxon>
        <taxon>Bacteroidota</taxon>
        <taxon>Flavobacteriia</taxon>
        <taxon>Flavobacteriales</taxon>
        <taxon>Flavobacteriaceae</taxon>
        <taxon>Maribacter</taxon>
    </lineage>
</organism>
<keyword evidence="1" id="KW-0732">Signal</keyword>
<dbReference type="PROSITE" id="PS51257">
    <property type="entry name" value="PROKAR_LIPOPROTEIN"/>
    <property type="match status" value="1"/>
</dbReference>
<keyword evidence="4" id="KW-1185">Reference proteome</keyword>
<dbReference type="InterPro" id="IPR018391">
    <property type="entry name" value="PQQ_b-propeller_rpt"/>
</dbReference>
<evidence type="ECO:0000259" key="2">
    <source>
        <dbReference type="Pfam" id="PF13360"/>
    </source>
</evidence>
<dbReference type="OrthoDB" id="9816081at2"/>
<comment type="caution">
    <text evidence="3">The sequence shown here is derived from an EMBL/GenBank/DDBJ whole genome shotgun (WGS) entry which is preliminary data.</text>
</comment>
<dbReference type="SUPFAM" id="SSF50998">
    <property type="entry name" value="Quinoprotein alcohol dehydrogenase-like"/>
    <property type="match status" value="1"/>
</dbReference>
<dbReference type="InterPro" id="IPR011047">
    <property type="entry name" value="Quinoprotein_ADH-like_sf"/>
</dbReference>
<evidence type="ECO:0000256" key="1">
    <source>
        <dbReference type="SAM" id="SignalP"/>
    </source>
</evidence>
<dbReference type="Gene3D" id="2.130.10.10">
    <property type="entry name" value="YVTN repeat-like/Quinoprotein amine dehydrogenase"/>
    <property type="match status" value="1"/>
</dbReference>
<dbReference type="RefSeq" id="WP_121065537.1">
    <property type="nucleotide sequence ID" value="NZ_RBIQ01000007.1"/>
</dbReference>
<reference evidence="3 4" key="1">
    <citation type="submission" date="2018-10" db="EMBL/GenBank/DDBJ databases">
        <title>Genomic Encyclopedia of Archaeal and Bacterial Type Strains, Phase II (KMG-II): from individual species to whole genera.</title>
        <authorList>
            <person name="Goeker M."/>
        </authorList>
    </citation>
    <scope>NUCLEOTIDE SEQUENCE [LARGE SCALE GENOMIC DNA]</scope>
    <source>
        <strain evidence="3 4">DSM 25230</strain>
    </source>
</reference>
<sequence length="398" mass="45819">MKNIKLQRTISIQYLCLLTLVLVMQACSKNDDTVPTIEPSILPISLSGDLALVRNEKSLLIDLNNGNLIEETATSTTEKYIHFNENYYIFQSNKIQKTNALGGAPIWEKEYINDPDSSYKIESAKTTFFETTLFVSYRKQHNSTYRSTYYFEALDITNGNSLWKHEVSSELTPYVYKNRLITTTKPNGNASMIFQYRNKQLGHLEVERTLTERIGGLLFNGDFIYATSWQKRVFALDRELNTVWSFETEEANPRQPIILGNQFIFYSRDKHVYSLNKDTGNLNWKTVMPNGFTLEISAFNDKVYIGQQSGDYKLTVYTLNIENGAIDKTHNTAMSESYYSTKLQFYKDYLILITSPTSNESDSQIQVELIHLTSSETLWSTLYNIPLRNLETTINATD</sequence>
<dbReference type="PANTHER" id="PTHR34512">
    <property type="entry name" value="CELL SURFACE PROTEIN"/>
    <property type="match status" value="1"/>
</dbReference>
<dbReference type="InterPro" id="IPR015943">
    <property type="entry name" value="WD40/YVTN_repeat-like_dom_sf"/>
</dbReference>
<evidence type="ECO:0000313" key="4">
    <source>
        <dbReference type="Proteomes" id="UP000269412"/>
    </source>
</evidence>
<name>A0A495EFF2_9FLAO</name>
<gene>
    <name evidence="3" type="ORF">CLV91_1495</name>
</gene>